<dbReference type="HOGENOM" id="CLU_018808_8_2_6"/>
<keyword evidence="6 9" id="KW-1133">Transmembrane helix</keyword>
<feature type="transmembrane region" description="Helical" evidence="9">
    <location>
        <begin position="77"/>
        <end position="95"/>
    </location>
</feature>
<feature type="transmembrane region" description="Helical" evidence="9">
    <location>
        <begin position="522"/>
        <end position="546"/>
    </location>
</feature>
<dbReference type="CDD" id="cd11480">
    <property type="entry name" value="SLC5sbd_u4"/>
    <property type="match status" value="1"/>
</dbReference>
<keyword evidence="7 9" id="KW-0472">Membrane</keyword>
<feature type="transmembrane region" description="Helical" evidence="9">
    <location>
        <begin position="484"/>
        <end position="502"/>
    </location>
</feature>
<dbReference type="InterPro" id="IPR050277">
    <property type="entry name" value="Sodium:Solute_Symporter"/>
</dbReference>
<evidence type="ECO:0000256" key="7">
    <source>
        <dbReference type="ARBA" id="ARBA00023136"/>
    </source>
</evidence>
<keyword evidence="4 9" id="KW-0812">Transmembrane</keyword>
<comment type="caution">
    <text evidence="10">The sequence shown here is derived from an EMBL/GenBank/DDBJ whole genome shotgun (WGS) entry which is preliminary data.</text>
</comment>
<feature type="transmembrane region" description="Helical" evidence="9">
    <location>
        <begin position="153"/>
        <end position="170"/>
    </location>
</feature>
<keyword evidence="11" id="KW-1185">Reference proteome</keyword>
<evidence type="ECO:0000256" key="3">
    <source>
        <dbReference type="ARBA" id="ARBA00022448"/>
    </source>
</evidence>
<evidence type="ECO:0000256" key="8">
    <source>
        <dbReference type="RuleBase" id="RU362091"/>
    </source>
</evidence>
<accession>A4A423</accession>
<dbReference type="GO" id="GO:0005886">
    <property type="term" value="C:plasma membrane"/>
    <property type="evidence" value="ECO:0007669"/>
    <property type="project" value="TreeGrafter"/>
</dbReference>
<proteinExistence type="inferred from homology"/>
<evidence type="ECO:0000256" key="1">
    <source>
        <dbReference type="ARBA" id="ARBA00004141"/>
    </source>
</evidence>
<sequence length="576" mass="61490">MELQTLTYIVVGITFAIYIGIAIWARAGSTKDFYVAGGGVHPISNGMATAADWMSAASFIGMAGLIAFMGYGGSVFLMGWTGGFVILAMLLAPYLRKYGKFTVPEFIGDRFYSQTARVVAVICLIICSVTYVIGQMKGIGVSFSRFLEVDYNTGLLVGMCIVFFYAVLGGMKGITYTQIAQYCVLILAYTIPAIFISLQLTGNPIPQLGLGGTLVGTDTFLLDKLDQVVVELGFREYTTDVRISGINMFAYTASLMFGTAGLPHVIIRFFTVPKVRDARSSAGWALIFIAILYTTAPAVAAMARLNLMQTIEPEAGNYLAYEERPQWFKNWEKTGLLAFEDKNEDGLMQYSADESSNELVKVDRDIIVLANPEIAQLPNWVIALVAAGGLAAALSTAAGLLLAIASAISHDLLKGIFAPNISEKQELRASRVAMALAIAGAGYLGFNPPDFAAGTVALAFGLAASSIFPALMMGIFSKTVTKEGAIAGMLAGIGITLFYVFQHKGIMFIASTAFLGDMAPNWFLGIEPNAFGVVGCLLNFAVAIAVSKVTAAPPEEIREMVESIRVPAGAEAAIDH</sequence>
<dbReference type="EMBL" id="AAOA02000001">
    <property type="protein sequence ID" value="EAQ99446.1"/>
    <property type="molecule type" value="Genomic_DNA"/>
</dbReference>
<dbReference type="AlphaFoldDB" id="A4A423"/>
<evidence type="ECO:0000256" key="4">
    <source>
        <dbReference type="ARBA" id="ARBA00022692"/>
    </source>
</evidence>
<dbReference type="STRING" id="314285.KT71_17291"/>
<evidence type="ECO:0000256" key="2">
    <source>
        <dbReference type="ARBA" id="ARBA00006434"/>
    </source>
</evidence>
<evidence type="ECO:0000256" key="6">
    <source>
        <dbReference type="ARBA" id="ARBA00022989"/>
    </source>
</evidence>
<dbReference type="OrthoDB" id="9764416at2"/>
<dbReference type="Proteomes" id="UP000019205">
    <property type="component" value="Chromosome"/>
</dbReference>
<dbReference type="InterPro" id="IPR038377">
    <property type="entry name" value="Na/Glc_symporter_sf"/>
</dbReference>
<feature type="transmembrane region" description="Helical" evidence="9">
    <location>
        <begin position="452"/>
        <end position="472"/>
    </location>
</feature>
<comment type="subcellular location">
    <subcellularLocation>
        <location evidence="1">Membrane</location>
        <topology evidence="1">Multi-pass membrane protein</topology>
    </subcellularLocation>
</comment>
<keyword evidence="5" id="KW-0769">Symport</keyword>
<evidence type="ECO:0000256" key="5">
    <source>
        <dbReference type="ARBA" id="ARBA00022847"/>
    </source>
</evidence>
<comment type="similarity">
    <text evidence="2 8">Belongs to the sodium:solute symporter (SSF) (TC 2.A.21) family.</text>
</comment>
<organism evidence="10 11">
    <name type="scientific">Congregibacter litoralis KT71</name>
    <dbReference type="NCBI Taxonomy" id="314285"/>
    <lineage>
        <taxon>Bacteria</taxon>
        <taxon>Pseudomonadati</taxon>
        <taxon>Pseudomonadota</taxon>
        <taxon>Gammaproteobacteria</taxon>
        <taxon>Cellvibrionales</taxon>
        <taxon>Halieaceae</taxon>
        <taxon>Congregibacter</taxon>
    </lineage>
</organism>
<feature type="transmembrane region" description="Helical" evidence="9">
    <location>
        <begin position="248"/>
        <end position="270"/>
    </location>
</feature>
<dbReference type="InterPro" id="IPR019899">
    <property type="entry name" value="Na/solute_symporter_VC_2705"/>
</dbReference>
<name>A4A423_9GAMM</name>
<feature type="transmembrane region" description="Helical" evidence="9">
    <location>
        <begin position="282"/>
        <end position="303"/>
    </location>
</feature>
<keyword evidence="3" id="KW-0813">Transport</keyword>
<dbReference type="eggNOG" id="COG4147">
    <property type="taxonomic scope" value="Bacteria"/>
</dbReference>
<reference evidence="10 11" key="2">
    <citation type="journal article" date="2009" name="PLoS ONE">
        <title>The photosynthetic apparatus and its regulation in the aerobic gammaproteobacterium Congregibacter litoralis gen. nov., sp. nov.</title>
        <authorList>
            <person name="Spring S."/>
            <person name="Lunsdorf H."/>
            <person name="Fuchs B.M."/>
            <person name="Tindall B.J."/>
        </authorList>
    </citation>
    <scope>NUCLEOTIDE SEQUENCE [LARGE SCALE GENOMIC DNA]</scope>
    <source>
        <strain evidence="10">KT71</strain>
    </source>
</reference>
<feature type="transmembrane region" description="Helical" evidence="9">
    <location>
        <begin position="6"/>
        <end position="25"/>
    </location>
</feature>
<feature type="transmembrane region" description="Helical" evidence="9">
    <location>
        <begin position="53"/>
        <end position="71"/>
    </location>
</feature>
<gene>
    <name evidence="10" type="ORF">KT71_17291</name>
</gene>
<evidence type="ECO:0000313" key="11">
    <source>
        <dbReference type="Proteomes" id="UP000019205"/>
    </source>
</evidence>
<dbReference type="Gene3D" id="1.20.1730.10">
    <property type="entry name" value="Sodium/glucose cotransporter"/>
    <property type="match status" value="1"/>
</dbReference>
<feature type="transmembrane region" description="Helical" evidence="9">
    <location>
        <begin position="182"/>
        <end position="200"/>
    </location>
</feature>
<protein>
    <submittedName>
        <fullName evidence="10">Putative sodium:solute symporter subfamily</fullName>
    </submittedName>
</protein>
<feature type="transmembrane region" description="Helical" evidence="9">
    <location>
        <begin position="116"/>
        <end position="133"/>
    </location>
</feature>
<dbReference type="PROSITE" id="PS50283">
    <property type="entry name" value="NA_SOLUT_SYMP_3"/>
    <property type="match status" value="1"/>
</dbReference>
<reference evidence="10 11" key="1">
    <citation type="journal article" date="2007" name="Proc. Natl. Acad. Sci. U.S.A.">
        <title>Characterization of a marine gammaproteobacterium capable of aerobic anoxygenic photosynthesis.</title>
        <authorList>
            <person name="Fuchs B.M."/>
            <person name="Spring S."/>
            <person name="Teeling H."/>
            <person name="Quast C."/>
            <person name="Wulf J."/>
            <person name="Schattenhofer M."/>
            <person name="Yan S."/>
            <person name="Ferriera S."/>
            <person name="Johnson J."/>
            <person name="Glockner F.O."/>
            <person name="Amann R."/>
        </authorList>
    </citation>
    <scope>NUCLEOTIDE SEQUENCE [LARGE SCALE GENOMIC DNA]</scope>
    <source>
        <strain evidence="10">KT71</strain>
    </source>
</reference>
<dbReference type="GO" id="GO:0015293">
    <property type="term" value="F:symporter activity"/>
    <property type="evidence" value="ECO:0007669"/>
    <property type="project" value="UniProtKB-KW"/>
</dbReference>
<feature type="transmembrane region" description="Helical" evidence="9">
    <location>
        <begin position="380"/>
        <end position="408"/>
    </location>
</feature>
<dbReference type="InterPro" id="IPR001734">
    <property type="entry name" value="Na/solute_symporter"/>
</dbReference>
<evidence type="ECO:0000313" key="10">
    <source>
        <dbReference type="EMBL" id="EAQ99446.1"/>
    </source>
</evidence>
<dbReference type="Pfam" id="PF00474">
    <property type="entry name" value="SSF"/>
    <property type="match status" value="2"/>
</dbReference>
<dbReference type="PANTHER" id="PTHR48086">
    <property type="entry name" value="SODIUM/PROLINE SYMPORTER-RELATED"/>
    <property type="match status" value="1"/>
</dbReference>
<evidence type="ECO:0000256" key="9">
    <source>
        <dbReference type="SAM" id="Phobius"/>
    </source>
</evidence>
<dbReference type="RefSeq" id="WP_008295899.1">
    <property type="nucleotide sequence ID" value="NZ_CM002299.1"/>
</dbReference>
<dbReference type="NCBIfam" id="TIGR03648">
    <property type="entry name" value="Na_symport_lg"/>
    <property type="match status" value="1"/>
</dbReference>
<dbReference type="PANTHER" id="PTHR48086:SF5">
    <property type="entry name" value="NA(+):SOLUTE SYMPORTER (SSF FAMILY)"/>
    <property type="match status" value="1"/>
</dbReference>